<evidence type="ECO:0008006" key="3">
    <source>
        <dbReference type="Google" id="ProtNLM"/>
    </source>
</evidence>
<gene>
    <name evidence="1" type="ordered locus">Aboo_1534</name>
</gene>
<name>D3TB61_ACIB4</name>
<evidence type="ECO:0000313" key="2">
    <source>
        <dbReference type="Proteomes" id="UP000001400"/>
    </source>
</evidence>
<organism evidence="1 2">
    <name type="scientific">Aciduliprofundum boonei (strain DSM 19572 / T469)</name>
    <dbReference type="NCBI Taxonomy" id="439481"/>
    <lineage>
        <taxon>Archaea</taxon>
        <taxon>Methanobacteriati</taxon>
        <taxon>Thermoplasmatota</taxon>
        <taxon>DHVE2 group</taxon>
        <taxon>Candidatus Aciduliprofundum</taxon>
    </lineage>
</organism>
<evidence type="ECO:0000313" key="1">
    <source>
        <dbReference type="EMBL" id="ADD09340.1"/>
    </source>
</evidence>
<dbReference type="GeneID" id="8828505"/>
<dbReference type="PANTHER" id="PTHR38816:SF1">
    <property type="entry name" value="EXOSOME SUBUNIT"/>
    <property type="match status" value="1"/>
</dbReference>
<keyword evidence="2" id="KW-1185">Reference proteome</keyword>
<dbReference type="Gene3D" id="3.30.1440.10">
    <property type="match status" value="1"/>
</dbReference>
<dbReference type="InterPro" id="IPR022803">
    <property type="entry name" value="Ribosomal_uL5_dom_sf"/>
</dbReference>
<dbReference type="KEGG" id="abi:Aboo_1534"/>
<protein>
    <recommendedName>
        <fullName evidence="3">Exosome subunit</fullName>
    </recommendedName>
</protein>
<dbReference type="EMBL" id="CP001941">
    <property type="protein sequence ID" value="ADD09340.1"/>
    <property type="molecule type" value="Genomic_DNA"/>
</dbReference>
<accession>D3TB61</accession>
<dbReference type="Proteomes" id="UP000001400">
    <property type="component" value="Chromosome"/>
</dbReference>
<dbReference type="PANTHER" id="PTHR38816">
    <property type="entry name" value="EXOSOME SUBUNIT, DUF54 FAMILY-RELATED"/>
    <property type="match status" value="1"/>
</dbReference>
<dbReference type="HOGENOM" id="CLU_131306_1_1_2"/>
<dbReference type="AlphaFoldDB" id="D3TB61"/>
<sequence>MIKYIYFRCFAHATEDIDKVRKAFKFITQKDNFKEREEKGYYGNKIIILETKITKKNEVVEFWRRMKDYGIVDEILPMLDEIVDEQGMLYLRFDKQQAYLEKLALTIHGDSIAMHAKLESYPMKKGKAISNFKKFVEEI</sequence>
<reference evidence="1" key="1">
    <citation type="submission" date="2010-02" db="EMBL/GenBank/DDBJ databases">
        <title>Complete sequence of Aciduliprofundum boonei T469.</title>
        <authorList>
            <consortium name="US DOE Joint Genome Institute"/>
            <person name="Lucas S."/>
            <person name="Copeland A."/>
            <person name="Lapidus A."/>
            <person name="Cheng J.-F."/>
            <person name="Bruce D."/>
            <person name="Goodwin L."/>
            <person name="Pitluck S."/>
            <person name="Saunders E."/>
            <person name="Detter J.C."/>
            <person name="Han C."/>
            <person name="Tapia R."/>
            <person name="Land M."/>
            <person name="Hauser L."/>
            <person name="Kyrpides N."/>
            <person name="Mikhailova N."/>
            <person name="Flores G."/>
            <person name="Reysenbach A.-L."/>
            <person name="Woyke T."/>
        </authorList>
    </citation>
    <scope>NUCLEOTIDE SEQUENCE</scope>
    <source>
        <strain evidence="1">T469</strain>
    </source>
</reference>
<dbReference type="SUPFAM" id="SSF55282">
    <property type="entry name" value="RL5-like"/>
    <property type="match status" value="1"/>
</dbReference>
<dbReference type="Pfam" id="PF01877">
    <property type="entry name" value="RNA_binding"/>
    <property type="match status" value="1"/>
</dbReference>
<dbReference type="RefSeq" id="WP_012997476.1">
    <property type="nucleotide sequence ID" value="NC_013926.1"/>
</dbReference>
<dbReference type="InterPro" id="IPR002739">
    <property type="entry name" value="PAB1135-like"/>
</dbReference>
<proteinExistence type="predicted"/>